<dbReference type="Pfam" id="PF00083">
    <property type="entry name" value="Sugar_tr"/>
    <property type="match status" value="1"/>
</dbReference>
<proteinExistence type="predicted"/>
<dbReference type="FunFam" id="1.20.1250.20:FF:000218">
    <property type="entry name" value="facilitated trehalose transporter Tret1"/>
    <property type="match status" value="1"/>
</dbReference>
<keyword evidence="4" id="KW-0762">Sugar transport</keyword>
<dbReference type="SUPFAM" id="SSF103473">
    <property type="entry name" value="MFS general substrate transporter"/>
    <property type="match status" value="1"/>
</dbReference>
<accession>A0A9N9TSC6</accession>
<dbReference type="InterPro" id="IPR050549">
    <property type="entry name" value="MFS_Trehalose_Transporter"/>
</dbReference>
<feature type="transmembrane region" description="Helical" evidence="9">
    <location>
        <begin position="261"/>
        <end position="283"/>
    </location>
</feature>
<keyword evidence="12" id="KW-1185">Reference proteome</keyword>
<evidence type="ECO:0000313" key="11">
    <source>
        <dbReference type="EMBL" id="CAG9861339.1"/>
    </source>
</evidence>
<feature type="transmembrane region" description="Helical" evidence="9">
    <location>
        <begin position="61"/>
        <end position="83"/>
    </location>
</feature>
<name>A0A9N9TSC6_PHYSR</name>
<dbReference type="GO" id="GO:0022857">
    <property type="term" value="F:transmembrane transporter activity"/>
    <property type="evidence" value="ECO:0007669"/>
    <property type="project" value="InterPro"/>
</dbReference>
<keyword evidence="7 9" id="KW-0472">Membrane</keyword>
<dbReference type="InterPro" id="IPR036259">
    <property type="entry name" value="MFS_trans_sf"/>
</dbReference>
<evidence type="ECO:0000256" key="6">
    <source>
        <dbReference type="ARBA" id="ARBA00022989"/>
    </source>
</evidence>
<keyword evidence="2" id="KW-0813">Transport</keyword>
<feature type="domain" description="Major facilitator superfamily (MFS) profile" evidence="10">
    <location>
        <begin position="21"/>
        <end position="447"/>
    </location>
</feature>
<keyword evidence="5 9" id="KW-0812">Transmembrane</keyword>
<evidence type="ECO:0000256" key="5">
    <source>
        <dbReference type="ARBA" id="ARBA00022692"/>
    </source>
</evidence>
<dbReference type="Gene3D" id="1.20.1250.20">
    <property type="entry name" value="MFS general substrate transporter like domains"/>
    <property type="match status" value="1"/>
</dbReference>
<feature type="transmembrane region" description="Helical" evidence="9">
    <location>
        <begin position="16"/>
        <end position="38"/>
    </location>
</feature>
<organism evidence="11 12">
    <name type="scientific">Phyllotreta striolata</name>
    <name type="common">Striped flea beetle</name>
    <name type="synonym">Crioceris striolata</name>
    <dbReference type="NCBI Taxonomy" id="444603"/>
    <lineage>
        <taxon>Eukaryota</taxon>
        <taxon>Metazoa</taxon>
        <taxon>Ecdysozoa</taxon>
        <taxon>Arthropoda</taxon>
        <taxon>Hexapoda</taxon>
        <taxon>Insecta</taxon>
        <taxon>Pterygota</taxon>
        <taxon>Neoptera</taxon>
        <taxon>Endopterygota</taxon>
        <taxon>Coleoptera</taxon>
        <taxon>Polyphaga</taxon>
        <taxon>Cucujiformia</taxon>
        <taxon>Chrysomeloidea</taxon>
        <taxon>Chrysomelidae</taxon>
        <taxon>Galerucinae</taxon>
        <taxon>Alticini</taxon>
        <taxon>Phyllotreta</taxon>
    </lineage>
</organism>
<keyword evidence="8" id="KW-0325">Glycoprotein</keyword>
<feature type="transmembrane region" description="Helical" evidence="9">
    <location>
        <begin position="295"/>
        <end position="314"/>
    </location>
</feature>
<evidence type="ECO:0000256" key="8">
    <source>
        <dbReference type="ARBA" id="ARBA00023180"/>
    </source>
</evidence>
<dbReference type="EMBL" id="OU900097">
    <property type="protein sequence ID" value="CAG9861339.1"/>
    <property type="molecule type" value="Genomic_DNA"/>
</dbReference>
<dbReference type="PROSITE" id="PS00217">
    <property type="entry name" value="SUGAR_TRANSPORT_2"/>
    <property type="match status" value="1"/>
</dbReference>
<reference evidence="11" key="1">
    <citation type="submission" date="2022-01" db="EMBL/GenBank/DDBJ databases">
        <authorList>
            <person name="King R."/>
        </authorList>
    </citation>
    <scope>NUCLEOTIDE SEQUENCE</scope>
</reference>
<feature type="transmembrane region" description="Helical" evidence="9">
    <location>
        <begin position="355"/>
        <end position="380"/>
    </location>
</feature>
<evidence type="ECO:0000256" key="1">
    <source>
        <dbReference type="ARBA" id="ARBA00004651"/>
    </source>
</evidence>
<dbReference type="Proteomes" id="UP001153712">
    <property type="component" value="Chromosome 4"/>
</dbReference>
<evidence type="ECO:0000256" key="7">
    <source>
        <dbReference type="ARBA" id="ARBA00023136"/>
    </source>
</evidence>
<dbReference type="OrthoDB" id="6133115at2759"/>
<feature type="transmembrane region" description="Helical" evidence="9">
    <location>
        <begin position="419"/>
        <end position="443"/>
    </location>
</feature>
<dbReference type="InterPro" id="IPR005828">
    <property type="entry name" value="MFS_sugar_transport-like"/>
</dbReference>
<dbReference type="PANTHER" id="PTHR48021">
    <property type="match status" value="1"/>
</dbReference>
<sequence>MKCFTRLLNNETGSTVFQYLATSLAMLSIVSSGLHYGWPSPSLKKLLADGSAIPITDDQGFWLATMNMFGALLGSILTPFLINNIGRKKVILLAAVPYFAAWMTIYIAWNVTVLLAARFVAGVSDGMAFSSVPIYTGEISQAKIRGSLSSLCSITFIAGILMINIVGSYLSIKTTALICSTVPVVLFCTFAWMPESPYYYIMKNRLEDARRSLQTFVGPKLASSELERIHQAVKEDQSKAKTNPVELFTVRRNLKAVGVMMIVRGAQQFSGVSAIVFYAQNIFGEAGGGLSAEAAAIAFFSVQIATCIACAGVADRWGRRPLLLVSTVGSCAALLVEGGYFYAKTTAGADVAGYGLVPVAALLAYIVFFSVGLQNVPIIIMSEIFNQDVKAIAMGFADIYFAFAATVTSKFFQETRDRFGMYFPFVFFALFCLTATVLTYFFVPETKGKTLEEIQEQFKGVKGRNGGGGASEEGDVIP</sequence>
<dbReference type="PROSITE" id="PS50850">
    <property type="entry name" value="MFS"/>
    <property type="match status" value="1"/>
</dbReference>
<evidence type="ECO:0000313" key="12">
    <source>
        <dbReference type="Proteomes" id="UP001153712"/>
    </source>
</evidence>
<evidence type="ECO:0000256" key="2">
    <source>
        <dbReference type="ARBA" id="ARBA00022448"/>
    </source>
</evidence>
<dbReference type="PANTHER" id="PTHR48021:SF46">
    <property type="entry name" value="MAJOR FACILITATOR SUPERFAMILY (MFS) PROFILE DOMAIN-CONTAINING PROTEIN"/>
    <property type="match status" value="1"/>
</dbReference>
<dbReference type="GO" id="GO:0005886">
    <property type="term" value="C:plasma membrane"/>
    <property type="evidence" value="ECO:0007669"/>
    <property type="project" value="UniProtKB-SubCell"/>
</dbReference>
<dbReference type="InterPro" id="IPR003663">
    <property type="entry name" value="Sugar/inositol_transpt"/>
</dbReference>
<feature type="transmembrane region" description="Helical" evidence="9">
    <location>
        <begin position="175"/>
        <end position="193"/>
    </location>
</feature>
<evidence type="ECO:0000256" key="9">
    <source>
        <dbReference type="SAM" id="Phobius"/>
    </source>
</evidence>
<dbReference type="AlphaFoldDB" id="A0A9N9TSC6"/>
<evidence type="ECO:0000256" key="3">
    <source>
        <dbReference type="ARBA" id="ARBA00022475"/>
    </source>
</evidence>
<evidence type="ECO:0000256" key="4">
    <source>
        <dbReference type="ARBA" id="ARBA00022597"/>
    </source>
</evidence>
<feature type="transmembrane region" description="Helical" evidence="9">
    <location>
        <begin position="90"/>
        <end position="109"/>
    </location>
</feature>
<dbReference type="PRINTS" id="PR00171">
    <property type="entry name" value="SUGRTRNSPORT"/>
</dbReference>
<feature type="transmembrane region" description="Helical" evidence="9">
    <location>
        <begin position="148"/>
        <end position="169"/>
    </location>
</feature>
<keyword evidence="6 9" id="KW-1133">Transmembrane helix</keyword>
<keyword evidence="3" id="KW-1003">Cell membrane</keyword>
<evidence type="ECO:0000259" key="10">
    <source>
        <dbReference type="PROSITE" id="PS50850"/>
    </source>
</evidence>
<feature type="transmembrane region" description="Helical" evidence="9">
    <location>
        <begin position="392"/>
        <end position="413"/>
    </location>
</feature>
<feature type="transmembrane region" description="Helical" evidence="9">
    <location>
        <begin position="115"/>
        <end position="136"/>
    </location>
</feature>
<dbReference type="InterPro" id="IPR005829">
    <property type="entry name" value="Sugar_transporter_CS"/>
</dbReference>
<feature type="transmembrane region" description="Helical" evidence="9">
    <location>
        <begin position="321"/>
        <end position="343"/>
    </location>
</feature>
<dbReference type="InterPro" id="IPR020846">
    <property type="entry name" value="MFS_dom"/>
</dbReference>
<protein>
    <recommendedName>
        <fullName evidence="10">Major facilitator superfamily (MFS) profile domain-containing protein</fullName>
    </recommendedName>
</protein>
<comment type="subcellular location">
    <subcellularLocation>
        <location evidence="1">Cell membrane</location>
        <topology evidence="1">Multi-pass membrane protein</topology>
    </subcellularLocation>
</comment>
<gene>
    <name evidence="11" type="ORF">PHYEVI_LOCUS7681</name>
</gene>